<dbReference type="Pfam" id="PF12675">
    <property type="entry name" value="DUF3795"/>
    <property type="match status" value="1"/>
</dbReference>
<proteinExistence type="predicted"/>
<keyword evidence="2" id="KW-1185">Reference proteome</keyword>
<sequence length="192" mass="22143">MDKERKMVISSLSERKNRNFKGGAGMYDLPYGYCGIMCALCNRHIVNGDSACSGCSQDGYYSAPCKIAKCCKEKKMLHCALCKEFPCEKVKEIGDFSDLNTNEHYTKVCHCILENGFDIWYQEYKERKNLLMTALEKYNNGRMKRYLCELFMREDLVDLREIMEVANNDLIGTPKELSTQFKSIVNSIVKSR</sequence>
<dbReference type="RefSeq" id="WP_066736423.1">
    <property type="nucleotide sequence ID" value="NZ_JAJCIQ010000002.1"/>
</dbReference>
<dbReference type="Proteomes" id="UP001299546">
    <property type="component" value="Unassembled WGS sequence"/>
</dbReference>
<comment type="caution">
    <text evidence="1">The sequence shown here is derived from an EMBL/GenBank/DDBJ whole genome shotgun (WGS) entry which is preliminary data.</text>
</comment>
<accession>A0ABS8DEA8</accession>
<organism evidence="1 2">
    <name type="scientific">Bariatricus massiliensis</name>
    <dbReference type="NCBI Taxonomy" id="1745713"/>
    <lineage>
        <taxon>Bacteria</taxon>
        <taxon>Bacillati</taxon>
        <taxon>Bacillota</taxon>
        <taxon>Clostridia</taxon>
        <taxon>Lachnospirales</taxon>
        <taxon>Lachnospiraceae</taxon>
        <taxon>Bariatricus</taxon>
    </lineage>
</organism>
<evidence type="ECO:0000313" key="2">
    <source>
        <dbReference type="Proteomes" id="UP001299546"/>
    </source>
</evidence>
<evidence type="ECO:0000313" key="1">
    <source>
        <dbReference type="EMBL" id="MCB7386744.1"/>
    </source>
</evidence>
<protein>
    <submittedName>
        <fullName evidence="1">DUF3795 domain-containing protein</fullName>
    </submittedName>
</protein>
<reference evidence="1 2" key="1">
    <citation type="submission" date="2021-10" db="EMBL/GenBank/DDBJ databases">
        <title>Collection of gut derived symbiotic bacterial strains cultured from healthy donors.</title>
        <authorList>
            <person name="Lin H."/>
            <person name="Littmann E."/>
            <person name="Kohout C."/>
            <person name="Pamer E.G."/>
        </authorList>
    </citation>
    <scope>NUCLEOTIDE SEQUENCE [LARGE SCALE GENOMIC DNA]</scope>
    <source>
        <strain evidence="1 2">DFI.1.165</strain>
    </source>
</reference>
<dbReference type="EMBL" id="JAJCIS010000002">
    <property type="protein sequence ID" value="MCB7386744.1"/>
    <property type="molecule type" value="Genomic_DNA"/>
</dbReference>
<name>A0ABS8DEA8_9FIRM</name>
<gene>
    <name evidence="1" type="ORF">LIZ65_05540</name>
</gene>
<dbReference type="InterPro" id="IPR024227">
    <property type="entry name" value="DUF3795"/>
</dbReference>